<feature type="domain" description="ABC3 transporter permease C-terminal" evidence="7">
    <location>
        <begin position="744"/>
        <end position="861"/>
    </location>
</feature>
<evidence type="ECO:0000256" key="6">
    <source>
        <dbReference type="SAM" id="Phobius"/>
    </source>
</evidence>
<gene>
    <name evidence="9" type="ORF">CKO31_06530</name>
</gene>
<feature type="transmembrane region" description="Helical" evidence="6">
    <location>
        <begin position="833"/>
        <end position="854"/>
    </location>
</feature>
<keyword evidence="2" id="KW-1003">Cell membrane</keyword>
<evidence type="ECO:0000259" key="7">
    <source>
        <dbReference type="Pfam" id="PF02687"/>
    </source>
</evidence>
<reference evidence="9 10" key="1">
    <citation type="journal article" date="2020" name="Microorganisms">
        <title>Osmotic Adaptation and Compatible Solute Biosynthesis of Phototrophic Bacteria as Revealed from Genome Analyses.</title>
        <authorList>
            <person name="Imhoff J.F."/>
            <person name="Rahn T."/>
            <person name="Kunzel S."/>
            <person name="Keller A."/>
            <person name="Neulinger S.C."/>
        </authorList>
    </citation>
    <scope>NUCLEOTIDE SEQUENCE [LARGE SCALE GENOMIC DNA]</scope>
    <source>
        <strain evidence="9 10">DSM 6210</strain>
    </source>
</reference>
<proteinExistence type="predicted"/>
<dbReference type="EMBL" id="NRRV01000011">
    <property type="protein sequence ID" value="MBK1630408.1"/>
    <property type="molecule type" value="Genomic_DNA"/>
</dbReference>
<dbReference type="InterPro" id="IPR025857">
    <property type="entry name" value="MacB_PCD"/>
</dbReference>
<dbReference type="PANTHER" id="PTHR30287:SF2">
    <property type="entry name" value="BLL1001 PROTEIN"/>
    <property type="match status" value="1"/>
</dbReference>
<feature type="domain" description="MacB-like periplasmic core" evidence="8">
    <location>
        <begin position="36"/>
        <end position="250"/>
    </location>
</feature>
<feature type="transmembrane region" description="Helical" evidence="6">
    <location>
        <begin position="277"/>
        <end position="301"/>
    </location>
</feature>
<evidence type="ECO:0000256" key="4">
    <source>
        <dbReference type="ARBA" id="ARBA00022989"/>
    </source>
</evidence>
<protein>
    <recommendedName>
        <fullName evidence="11">FtsX-like permease family protein</fullName>
    </recommendedName>
</protein>
<keyword evidence="3 6" id="KW-0812">Transmembrane</keyword>
<comment type="subcellular location">
    <subcellularLocation>
        <location evidence="1">Cell membrane</location>
        <topology evidence="1">Multi-pass membrane protein</topology>
    </subcellularLocation>
</comment>
<dbReference type="RefSeq" id="WP_200235218.1">
    <property type="nucleotide sequence ID" value="NZ_NRRV01000011.1"/>
</dbReference>
<feature type="transmembrane region" description="Helical" evidence="6">
    <location>
        <begin position="741"/>
        <end position="763"/>
    </location>
</feature>
<dbReference type="Pfam" id="PF02687">
    <property type="entry name" value="FtsX"/>
    <property type="match status" value="2"/>
</dbReference>
<feature type="transmembrane region" description="Helical" evidence="6">
    <location>
        <begin position="420"/>
        <end position="441"/>
    </location>
</feature>
<dbReference type="Pfam" id="PF12704">
    <property type="entry name" value="MacB_PCD"/>
    <property type="match status" value="2"/>
</dbReference>
<comment type="caution">
    <text evidence="9">The sequence shown here is derived from an EMBL/GenBank/DDBJ whole genome shotgun (WGS) entry which is preliminary data.</text>
</comment>
<keyword evidence="10" id="KW-1185">Reference proteome</keyword>
<evidence type="ECO:0000256" key="5">
    <source>
        <dbReference type="ARBA" id="ARBA00023136"/>
    </source>
</evidence>
<feature type="transmembrane region" description="Helical" evidence="6">
    <location>
        <begin position="374"/>
        <end position="397"/>
    </location>
</feature>
<dbReference type="Proteomes" id="UP000748752">
    <property type="component" value="Unassembled WGS sequence"/>
</dbReference>
<feature type="transmembrane region" description="Helical" evidence="6">
    <location>
        <begin position="321"/>
        <end position="354"/>
    </location>
</feature>
<evidence type="ECO:0000313" key="9">
    <source>
        <dbReference type="EMBL" id="MBK1630408.1"/>
    </source>
</evidence>
<evidence type="ECO:0000259" key="8">
    <source>
        <dbReference type="Pfam" id="PF12704"/>
    </source>
</evidence>
<feature type="transmembrane region" description="Helical" evidence="6">
    <location>
        <begin position="784"/>
        <end position="813"/>
    </location>
</feature>
<evidence type="ECO:0000256" key="2">
    <source>
        <dbReference type="ARBA" id="ARBA00022475"/>
    </source>
</evidence>
<sequence length="868" mass="90739">MTGLLAGAAAGLDAVRLPPALLAASRRYLTRHPWQTWLSVIGIALGVAVVIAVDLANESARRGFRLSVEQVAGPATHQIQAAAGGIADRTYAELRVEQELELATPVIEAPMRIGERSLTLLGLDLIAAAPMRPALFAGAAAQAGGGGSAELAAALLNLLAEPDTLLLSASDAEAVGAAPGDEISVEIGNSTRRMRVAAVLPDQGGAGRGLGGLAVADIATAQEVTGSIGAVERIDLILTDAEAERVAAALPTGLRLTTTAQRTNALAQMTRAFHTNLTAMSLLAMLVGGFIVYNTMTFAVLQRRPLLGTLRMQGVTRSQLFALILVEALVLAAIGAVLGVLTGIAVGAGLVQLVTRTINDVYFQLNVRSLHLDWLSLTKGVGLGIGVTLLAGLGPALEAARSQPRDVVRRTLVEQRGQRLLPWLAAGGVLVIALGVALIPLSGRSMTWGFVALFLVIVGASLCMPLVVRALAGLTTPLFGQLFGSVGRLAARGITASITRSGLAVAALAVAVAATVGVGIMIGSFRVSVSDWLEHTLTSDIYIATDDSGGANNPASLPPELAERLLALPGVAAVSQGRSRRVETRDGQMRVLALTSSAGRPRGFRFRGETADNVWQRWEAGELALVSQPYAYRQGAGVGERLALFTARGWRSFEIGAVFQDYGSDSGTVILPKALYTQLWDDPGTASIGIVLSEDADVEAVEARVEAIAAALTPPAAVQTNRGIRELSLEIFDRTFTITEVLRLLAIGVAFVGILSALMALELERAKDYAVLRATGMTRGQLRLLIMLQTSLMGVAAGLLAIPLGVAMGDLLIQVINLRSFGWTMPMRLTPDTLVSGVLLAWVAAMLAGLYPALRAARATPAQALREE</sequence>
<dbReference type="InterPro" id="IPR003838">
    <property type="entry name" value="ABC3_permease_C"/>
</dbReference>
<evidence type="ECO:0000256" key="1">
    <source>
        <dbReference type="ARBA" id="ARBA00004651"/>
    </source>
</evidence>
<evidence type="ECO:0000256" key="3">
    <source>
        <dbReference type="ARBA" id="ARBA00022692"/>
    </source>
</evidence>
<keyword evidence="4 6" id="KW-1133">Transmembrane helix</keyword>
<evidence type="ECO:0008006" key="11">
    <source>
        <dbReference type="Google" id="ProtNLM"/>
    </source>
</evidence>
<dbReference type="PANTHER" id="PTHR30287">
    <property type="entry name" value="MEMBRANE COMPONENT OF PREDICTED ABC SUPERFAMILY METABOLITE UPTAKE TRANSPORTER"/>
    <property type="match status" value="1"/>
</dbReference>
<feature type="domain" description="ABC3 transporter permease C-terminal" evidence="7">
    <location>
        <begin position="279"/>
        <end position="404"/>
    </location>
</feature>
<evidence type="ECO:0000313" key="10">
    <source>
        <dbReference type="Proteomes" id="UP000748752"/>
    </source>
</evidence>
<feature type="domain" description="MacB-like periplasmic core" evidence="8">
    <location>
        <begin position="501"/>
        <end position="707"/>
    </location>
</feature>
<keyword evidence="5 6" id="KW-0472">Membrane</keyword>
<feature type="transmembrane region" description="Helical" evidence="6">
    <location>
        <begin position="503"/>
        <end position="525"/>
    </location>
</feature>
<name>A0ABS1CET7_9GAMM</name>
<feature type="transmembrane region" description="Helical" evidence="6">
    <location>
        <begin position="34"/>
        <end position="56"/>
    </location>
</feature>
<accession>A0ABS1CET7</accession>
<feature type="transmembrane region" description="Helical" evidence="6">
    <location>
        <begin position="448"/>
        <end position="468"/>
    </location>
</feature>
<dbReference type="InterPro" id="IPR038766">
    <property type="entry name" value="Membrane_comp_ABC_pdt"/>
</dbReference>
<organism evidence="9 10">
    <name type="scientific">Thiohalocapsa halophila</name>
    <dbReference type="NCBI Taxonomy" id="69359"/>
    <lineage>
        <taxon>Bacteria</taxon>
        <taxon>Pseudomonadati</taxon>
        <taxon>Pseudomonadota</taxon>
        <taxon>Gammaproteobacteria</taxon>
        <taxon>Chromatiales</taxon>
        <taxon>Chromatiaceae</taxon>
        <taxon>Thiohalocapsa</taxon>
    </lineage>
</organism>